<organism evidence="2 3">
    <name type="scientific">Acrocarpospora corrugata</name>
    <dbReference type="NCBI Taxonomy" id="35763"/>
    <lineage>
        <taxon>Bacteria</taxon>
        <taxon>Bacillati</taxon>
        <taxon>Actinomycetota</taxon>
        <taxon>Actinomycetes</taxon>
        <taxon>Streptosporangiales</taxon>
        <taxon>Streptosporangiaceae</taxon>
        <taxon>Acrocarpospora</taxon>
    </lineage>
</organism>
<accession>A0A5M3WCF9</accession>
<protein>
    <recommendedName>
        <fullName evidence="1">Hemerythrin-like domain-containing protein</fullName>
    </recommendedName>
</protein>
<sequence length="226" mass="25099">MGTASTRADTRMMGIVHGALCRDLERARAALTAEPYPRDRRRRAVGEHVVWMMEFLHAHHTGEDEGLWPIVRERNPAAGPLLDSLDADHRQIEPGIARLKAAGLRYAATDTDEPRVEVIAALDALTSGLLPHLERVVELAMPVVSASITQAEWKAWGQKYYVRTKSFAELGIEGHWLLDGLDSEGRRLVVRQVPAVPRFILLRGFAGKYRRQAAARWGADIPGTNG</sequence>
<dbReference type="CDD" id="cd12108">
    <property type="entry name" value="Hr-like"/>
    <property type="match status" value="1"/>
</dbReference>
<name>A0A5M3WCF9_9ACTN</name>
<reference evidence="2 3" key="1">
    <citation type="submission" date="2019-10" db="EMBL/GenBank/DDBJ databases">
        <title>Whole genome shotgun sequence of Acrocarpospora corrugata NBRC 13972.</title>
        <authorList>
            <person name="Ichikawa N."/>
            <person name="Kimura A."/>
            <person name="Kitahashi Y."/>
            <person name="Komaki H."/>
            <person name="Oguchi A."/>
        </authorList>
    </citation>
    <scope>NUCLEOTIDE SEQUENCE [LARGE SCALE GENOMIC DNA]</scope>
    <source>
        <strain evidence="2 3">NBRC 13972</strain>
    </source>
</reference>
<dbReference type="AlphaFoldDB" id="A0A5M3WCF9"/>
<keyword evidence="3" id="KW-1185">Reference proteome</keyword>
<feature type="domain" description="Hemerythrin-like" evidence="1">
    <location>
        <begin position="17"/>
        <end position="135"/>
    </location>
</feature>
<gene>
    <name evidence="2" type="ORF">Acor_78100</name>
</gene>
<evidence type="ECO:0000259" key="1">
    <source>
        <dbReference type="Pfam" id="PF01814"/>
    </source>
</evidence>
<dbReference type="Pfam" id="PF01814">
    <property type="entry name" value="Hemerythrin"/>
    <property type="match status" value="1"/>
</dbReference>
<dbReference type="InterPro" id="IPR012312">
    <property type="entry name" value="Hemerythrin-like"/>
</dbReference>
<evidence type="ECO:0000313" key="2">
    <source>
        <dbReference type="EMBL" id="GES05742.1"/>
    </source>
</evidence>
<dbReference type="EMBL" id="BLAD01000110">
    <property type="protein sequence ID" value="GES05742.1"/>
    <property type="molecule type" value="Genomic_DNA"/>
</dbReference>
<evidence type="ECO:0000313" key="3">
    <source>
        <dbReference type="Proteomes" id="UP000334990"/>
    </source>
</evidence>
<comment type="caution">
    <text evidence="2">The sequence shown here is derived from an EMBL/GenBank/DDBJ whole genome shotgun (WGS) entry which is preliminary data.</text>
</comment>
<proteinExistence type="predicted"/>
<dbReference type="Proteomes" id="UP000334990">
    <property type="component" value="Unassembled WGS sequence"/>
</dbReference>
<dbReference type="Gene3D" id="1.20.120.520">
    <property type="entry name" value="nmb1532 protein domain like"/>
    <property type="match status" value="1"/>
</dbReference>
<dbReference type="RefSeq" id="WP_170317305.1">
    <property type="nucleotide sequence ID" value="NZ_BAAABN010000030.1"/>
</dbReference>